<evidence type="ECO:0000259" key="1">
    <source>
        <dbReference type="PROSITE" id="PS51208"/>
    </source>
</evidence>
<dbReference type="Pfam" id="PF03797">
    <property type="entry name" value="Autotransporter"/>
    <property type="match status" value="1"/>
</dbReference>
<dbReference type="EMBL" id="DRCV01000149">
    <property type="protein sequence ID" value="HDK38043.1"/>
    <property type="molecule type" value="Genomic_DNA"/>
</dbReference>
<dbReference type="SMART" id="SM00869">
    <property type="entry name" value="Autotransporter"/>
    <property type="match status" value="1"/>
</dbReference>
<dbReference type="PROSITE" id="PS51208">
    <property type="entry name" value="AUTOTRANSPORTER"/>
    <property type="match status" value="1"/>
</dbReference>
<dbReference type="InterPro" id="IPR005546">
    <property type="entry name" value="Autotransporte_beta"/>
</dbReference>
<comment type="caution">
    <text evidence="2">The sequence shown here is derived from an EMBL/GenBank/DDBJ whole genome shotgun (WGS) entry which is preliminary data.</text>
</comment>
<protein>
    <submittedName>
        <fullName evidence="2">Autotransporter outer membrane beta-barrel domain-containing protein</fullName>
    </submittedName>
</protein>
<proteinExistence type="predicted"/>
<sequence length="674" mass="70982">MAIKGAILLPQVAQAATQVIFNDPITADASLALGINDLGHLNTSVGNVASNASATGLSFRFEDGNFYDATSPGCHCEGWGVAANGVSAWASISNGGINNLTSVSFSSTATSALSISEVTSLAGMQITHDFTPSAEAPGRLFSVTVTIANGTGGLLSDVRYNRTMDWDVPPTEFSEYVTIQGYPATSLLSSHDNGFQTPDPLATPNPMDPATLGVNFTDNGPDDHGAAFNFGFGDLPEGEEITFYIYYGAASSEAEALEALGLVGAEVYSLGQSNTTDGPTLGTPATYIFAFSGVGGTPLGTLNMSFQPLTFHGITMARTVVRQLMHRLTGRLQGGDSMGDVAALQQTLNLIGGMRNEGQFGNFLSQMAQQQSASLGFNGMGGMALPVSGSGGYDLFRMGEIRGFVAGSYNFGDYGAIDGQKGFDYDGYQITFGIDKTFWENSLAGLALSYGQYDSDIEDDGGNFDSEAWLLTAYGAWTPLVDTTVEVAASYGRGNHDIDRTSGTSIYEGDTNSTDTSFALSVHKDIHHQEAVIGPYATIQYTKSKVDGYTEKGGIGTTTVESQSAKSLTAGVGFHASDEYKGNDVAVVPEIRASVEYEFYDSDRAVTVISAGSPSVIDVLGGEKGLYGRIDAALAANWDNGAKSLRFNFGTTVGRDNINDYSVAANFRMALDFK</sequence>
<evidence type="ECO:0000313" key="2">
    <source>
        <dbReference type="EMBL" id="HDK38043.1"/>
    </source>
</evidence>
<gene>
    <name evidence="2" type="ORF">ENG92_03395</name>
</gene>
<dbReference type="InterPro" id="IPR036709">
    <property type="entry name" value="Autotransporte_beta_dom_sf"/>
</dbReference>
<dbReference type="SUPFAM" id="SSF103515">
    <property type="entry name" value="Autotransporter"/>
    <property type="match status" value="1"/>
</dbReference>
<dbReference type="Proteomes" id="UP000885822">
    <property type="component" value="Unassembled WGS sequence"/>
</dbReference>
<feature type="domain" description="Autotransporter" evidence="1">
    <location>
        <begin position="396"/>
        <end position="671"/>
    </location>
</feature>
<dbReference type="Gene3D" id="2.40.128.130">
    <property type="entry name" value="Autotransporter beta-domain"/>
    <property type="match status" value="1"/>
</dbReference>
<organism evidence="2">
    <name type="scientific">Thiolapillus brandeum</name>
    <dbReference type="NCBI Taxonomy" id="1076588"/>
    <lineage>
        <taxon>Bacteria</taxon>
        <taxon>Pseudomonadati</taxon>
        <taxon>Pseudomonadota</taxon>
        <taxon>Gammaproteobacteria</taxon>
        <taxon>Chromatiales</taxon>
        <taxon>Sedimenticolaceae</taxon>
        <taxon>Thiolapillus</taxon>
    </lineage>
</organism>
<reference evidence="2" key="1">
    <citation type="journal article" date="2020" name="mSystems">
        <title>Genome- and Community-Level Interaction Insights into Carbon Utilization and Element Cycling Functions of Hydrothermarchaeota in Hydrothermal Sediment.</title>
        <authorList>
            <person name="Zhou Z."/>
            <person name="Liu Y."/>
            <person name="Xu W."/>
            <person name="Pan J."/>
            <person name="Luo Z.H."/>
            <person name="Li M."/>
        </authorList>
    </citation>
    <scope>NUCLEOTIDE SEQUENCE [LARGE SCALE GENOMIC DNA]</scope>
    <source>
        <strain evidence="2">HyVt-26</strain>
    </source>
</reference>
<name>A0A831K2P4_9GAMM</name>
<dbReference type="AlphaFoldDB" id="A0A831K2P4"/>
<accession>A0A831K2P4</accession>